<comment type="subcellular location">
    <subcellularLocation>
        <location evidence="1">Cell membrane</location>
        <topology evidence="1">Multi-pass membrane protein</topology>
    </subcellularLocation>
</comment>
<dbReference type="OrthoDB" id="9775268at2"/>
<dbReference type="PANTHER" id="PTHR23513">
    <property type="entry name" value="INTEGRAL MEMBRANE EFFLUX PROTEIN-RELATED"/>
    <property type="match status" value="1"/>
</dbReference>
<evidence type="ECO:0000313" key="8">
    <source>
        <dbReference type="Proteomes" id="UP000260025"/>
    </source>
</evidence>
<keyword evidence="3 6" id="KW-0812">Transmembrane</keyword>
<protein>
    <submittedName>
        <fullName evidence="7">MFS transporter</fullName>
    </submittedName>
</protein>
<keyword evidence="2" id="KW-1003">Cell membrane</keyword>
<dbReference type="InterPro" id="IPR011701">
    <property type="entry name" value="MFS"/>
</dbReference>
<dbReference type="Pfam" id="PF07690">
    <property type="entry name" value="MFS_1"/>
    <property type="match status" value="1"/>
</dbReference>
<feature type="transmembrane region" description="Helical" evidence="6">
    <location>
        <begin position="351"/>
        <end position="373"/>
    </location>
</feature>
<evidence type="ECO:0000256" key="1">
    <source>
        <dbReference type="ARBA" id="ARBA00004651"/>
    </source>
</evidence>
<feature type="transmembrane region" description="Helical" evidence="6">
    <location>
        <begin position="290"/>
        <end position="310"/>
    </location>
</feature>
<evidence type="ECO:0000256" key="4">
    <source>
        <dbReference type="ARBA" id="ARBA00022989"/>
    </source>
</evidence>
<feature type="transmembrane region" description="Helical" evidence="6">
    <location>
        <begin position="79"/>
        <end position="100"/>
    </location>
</feature>
<keyword evidence="4 6" id="KW-1133">Transmembrane helix</keyword>
<dbReference type="CDD" id="cd06173">
    <property type="entry name" value="MFS_MefA_like"/>
    <property type="match status" value="1"/>
</dbReference>
<dbReference type="Proteomes" id="UP000260025">
    <property type="component" value="Unassembled WGS sequence"/>
</dbReference>
<feature type="transmembrane region" description="Helical" evidence="6">
    <location>
        <begin position="21"/>
        <end position="40"/>
    </location>
</feature>
<dbReference type="InterPro" id="IPR022324">
    <property type="entry name" value="Bacilysin_exporter_BacE_put"/>
</dbReference>
<name>A0A3E2VLU7_CLOIN</name>
<dbReference type="AlphaFoldDB" id="A0A3E2VLU7"/>
<accession>A0A3E2VLU7</accession>
<dbReference type="PANTHER" id="PTHR23513:SF6">
    <property type="entry name" value="MAJOR FACILITATOR SUPERFAMILY ASSOCIATED DOMAIN-CONTAINING PROTEIN"/>
    <property type="match status" value="1"/>
</dbReference>
<feature type="transmembrane region" description="Helical" evidence="6">
    <location>
        <begin position="221"/>
        <end position="239"/>
    </location>
</feature>
<proteinExistence type="predicted"/>
<feature type="transmembrane region" description="Helical" evidence="6">
    <location>
        <begin position="163"/>
        <end position="191"/>
    </location>
</feature>
<sequence length="410" mass="45005">MEQGYRQIFKQREFMKMTGANFINRFGDSIDMIAFTWLVFELTGSASWSAIMLGVNMIPNVLVQPFAGAIVERMEKKNIMIVCDVLRGILTASIAVLYMLSALQPWMLLLITFLNNSLESFRNPASTAFTPLILNRECFDFGLSFSQSSSRICELIGTGMGGILIAALGLSGAILFDVASFFISAIIICFIHSSEQAEKGTVDVRKSIHLLKEGFRYVKGMPLLIVICACAMLMNMLLVPYNSFQAPYISGILHQGADLLSVSSLALSIGMGIGSFVYPYLHKHIHNRPLLLIGGVSTGFYYLALTQIVHLQKPSAIYAAMAVAAFLFGCCIAILISIISISLMKHVEQCYLARVSAIFNAAATIAMPLTSFAMSAICLYVSLPVIFASFALFTFLVFAGMIFLKQLRQL</sequence>
<dbReference type="PRINTS" id="PR01988">
    <property type="entry name" value="EXPORTERBACE"/>
</dbReference>
<evidence type="ECO:0000256" key="6">
    <source>
        <dbReference type="SAM" id="Phobius"/>
    </source>
</evidence>
<feature type="transmembrane region" description="Helical" evidence="6">
    <location>
        <begin position="316"/>
        <end position="339"/>
    </location>
</feature>
<feature type="transmembrane region" description="Helical" evidence="6">
    <location>
        <begin position="259"/>
        <end position="278"/>
    </location>
</feature>
<dbReference type="SUPFAM" id="SSF103473">
    <property type="entry name" value="MFS general substrate transporter"/>
    <property type="match status" value="1"/>
</dbReference>
<evidence type="ECO:0000256" key="2">
    <source>
        <dbReference type="ARBA" id="ARBA00022475"/>
    </source>
</evidence>
<evidence type="ECO:0000313" key="7">
    <source>
        <dbReference type="EMBL" id="RGC11273.1"/>
    </source>
</evidence>
<feature type="transmembrane region" description="Helical" evidence="6">
    <location>
        <begin position="379"/>
        <end position="404"/>
    </location>
</feature>
<dbReference type="GO" id="GO:0022857">
    <property type="term" value="F:transmembrane transporter activity"/>
    <property type="evidence" value="ECO:0007669"/>
    <property type="project" value="InterPro"/>
</dbReference>
<evidence type="ECO:0000256" key="5">
    <source>
        <dbReference type="ARBA" id="ARBA00023136"/>
    </source>
</evidence>
<dbReference type="EMBL" id="QVEV01000039">
    <property type="protein sequence ID" value="RGC11273.1"/>
    <property type="molecule type" value="Genomic_DNA"/>
</dbReference>
<dbReference type="InterPro" id="IPR036259">
    <property type="entry name" value="MFS_trans_sf"/>
</dbReference>
<dbReference type="Gene3D" id="1.20.1250.20">
    <property type="entry name" value="MFS general substrate transporter like domains"/>
    <property type="match status" value="1"/>
</dbReference>
<reference evidence="7 8" key="1">
    <citation type="submission" date="2018-08" db="EMBL/GenBank/DDBJ databases">
        <title>A genome reference for cultivated species of the human gut microbiota.</title>
        <authorList>
            <person name="Zou Y."/>
            <person name="Xue W."/>
            <person name="Luo G."/>
        </authorList>
    </citation>
    <scope>NUCLEOTIDE SEQUENCE [LARGE SCALE GENOMIC DNA]</scope>
    <source>
        <strain evidence="7 8">OF01-2LB</strain>
    </source>
</reference>
<keyword evidence="5 6" id="KW-0472">Membrane</keyword>
<evidence type="ECO:0000256" key="3">
    <source>
        <dbReference type="ARBA" id="ARBA00022692"/>
    </source>
</evidence>
<comment type="caution">
    <text evidence="7">The sequence shown here is derived from an EMBL/GenBank/DDBJ whole genome shotgun (WGS) entry which is preliminary data.</text>
</comment>
<gene>
    <name evidence="7" type="ORF">DXA38_18805</name>
</gene>
<dbReference type="RefSeq" id="WP_117444533.1">
    <property type="nucleotide sequence ID" value="NZ_JAJFEN010000037.1"/>
</dbReference>
<feature type="transmembrane region" description="Helical" evidence="6">
    <location>
        <begin position="46"/>
        <end position="67"/>
    </location>
</feature>
<organism evidence="7 8">
    <name type="scientific">Clostridium innocuum</name>
    <dbReference type="NCBI Taxonomy" id="1522"/>
    <lineage>
        <taxon>Bacteria</taxon>
        <taxon>Bacillati</taxon>
        <taxon>Bacillota</taxon>
        <taxon>Clostridia</taxon>
        <taxon>Eubacteriales</taxon>
        <taxon>Clostridiaceae</taxon>
        <taxon>Clostridium</taxon>
    </lineage>
</organism>
<dbReference type="GO" id="GO:0005886">
    <property type="term" value="C:plasma membrane"/>
    <property type="evidence" value="ECO:0007669"/>
    <property type="project" value="UniProtKB-SubCell"/>
</dbReference>